<dbReference type="Gene3D" id="3.40.50.1820">
    <property type="entry name" value="alpha/beta hydrolase"/>
    <property type="match status" value="1"/>
</dbReference>
<name>A0A4R8UYL0_9MICO</name>
<evidence type="ECO:0000256" key="3">
    <source>
        <dbReference type="SAM" id="Phobius"/>
    </source>
</evidence>
<keyword evidence="3" id="KW-0812">Transmembrane</keyword>
<feature type="transmembrane region" description="Helical" evidence="3">
    <location>
        <begin position="728"/>
        <end position="748"/>
    </location>
</feature>
<keyword evidence="3" id="KW-0472">Membrane</keyword>
<dbReference type="OrthoDB" id="4457739at2"/>
<evidence type="ECO:0000256" key="2">
    <source>
        <dbReference type="SAM" id="MobiDB-lite"/>
    </source>
</evidence>
<comment type="caution">
    <text evidence="4">The sequence shown here is derived from an EMBL/GenBank/DDBJ whole genome shotgun (WGS) entry which is preliminary data.</text>
</comment>
<dbReference type="SMART" id="SM01110">
    <property type="entry name" value="Cutinase"/>
    <property type="match status" value="1"/>
</dbReference>
<evidence type="ECO:0000313" key="4">
    <source>
        <dbReference type="EMBL" id="TFB73354.1"/>
    </source>
</evidence>
<accession>A0A4R8UYL0</accession>
<dbReference type="InterPro" id="IPR000675">
    <property type="entry name" value="Cutinase/axe"/>
</dbReference>
<organism evidence="4 5">
    <name type="scientific">Cryobacterium glaciale</name>
    <dbReference type="NCBI Taxonomy" id="1259145"/>
    <lineage>
        <taxon>Bacteria</taxon>
        <taxon>Bacillati</taxon>
        <taxon>Actinomycetota</taxon>
        <taxon>Actinomycetes</taxon>
        <taxon>Micrococcales</taxon>
        <taxon>Microbacteriaceae</taxon>
        <taxon>Cryobacterium</taxon>
    </lineage>
</organism>
<feature type="transmembrane region" description="Helical" evidence="3">
    <location>
        <begin position="75"/>
        <end position="100"/>
    </location>
</feature>
<keyword evidence="3" id="KW-1133">Transmembrane helix</keyword>
<dbReference type="GO" id="GO:0016787">
    <property type="term" value="F:hydrolase activity"/>
    <property type="evidence" value="ECO:0007669"/>
    <property type="project" value="UniProtKB-KW"/>
</dbReference>
<reference evidence="4 5" key="1">
    <citation type="submission" date="2019-03" db="EMBL/GenBank/DDBJ databases">
        <title>Genomics of glacier-inhabiting Cryobacterium strains.</title>
        <authorList>
            <person name="Liu Q."/>
            <person name="Xin Y.-H."/>
        </authorList>
    </citation>
    <scope>NUCLEOTIDE SEQUENCE [LARGE SCALE GENOMIC DNA]</scope>
    <source>
        <strain evidence="4 5">HLT2-23</strain>
    </source>
</reference>
<gene>
    <name evidence="4" type="ORF">E3O06_09040</name>
</gene>
<sequence length="756" mass="75585">MPRAGTPPRRAAVARPRNAGPVPQLGQPGPGPERTHPRIRGHCAGCAGPIPSRNQCRRAHRRVSLRGKYMSVRRFLGVVLAGAVVTSALVAGVATAAVAVTDPNCAPVTMLAFRGSGETNVAPAVTATAGAAYVYGDSGLVTNGWEGPTLQRLIGQLAPDAVAAAIPVIGIGAPDAPYLPGYPAAAVDPTDLAALAASAQAGAVAAELLIKQTKTVAAMGSCDFAPRFIAVGYSQGALAARVLAQLNPVDVIGVVTLGDPAQKPNAVGNVGAGVAGDGLLHWLAPYFADKFDGLYAQNTATAAFCHAGDPVCEFGWSSIWRVATEAYENHAYFVSEADLVPATQAFQALAADARLNPAPAVMGIPVAHAAASVLAVAGAPTVISAVGSQVEGPFAAYTFDFGNGLVETNATGMAYVPVGVAGENSVTVTVTDGFRSDTTVLDYTVASMAAALPKADLAAPNFLVDTAPDPVAAGSTLPLVLRGAPTDSALTLLLVPAVSASPWGAEPACATVLASESGVMVPADLAVGKYFVVVGAENGAWGVSTVDIVAATVDPGTDLPQTGGPLESVTPVTVPAVGQAVATVDGEADAVTVARTSARTGVTVTGTDYTLTVNGLHRGGSATNVDPNTVLVLERDGSVTVSGEGFAPNTDVQVYLFSTATAVGSAPVNSTGAFSKNFAVPASIAAGLHTLQVVGLAPNGSVRVLDLGVRVVDAAASASTLAKTGVDLGGVLGAALLVLLAGLAVTVLPRRRVVAA</sequence>
<feature type="compositionally biased region" description="Low complexity" evidence="2">
    <location>
        <begin position="1"/>
        <end position="27"/>
    </location>
</feature>
<keyword evidence="5" id="KW-1185">Reference proteome</keyword>
<dbReference type="CDD" id="cd00146">
    <property type="entry name" value="PKD"/>
    <property type="match status" value="1"/>
</dbReference>
<dbReference type="Proteomes" id="UP000298173">
    <property type="component" value="Unassembled WGS sequence"/>
</dbReference>
<feature type="region of interest" description="Disordered" evidence="2">
    <location>
        <begin position="1"/>
        <end position="39"/>
    </location>
</feature>
<dbReference type="EMBL" id="SOEY01000018">
    <property type="protein sequence ID" value="TFB73354.1"/>
    <property type="molecule type" value="Genomic_DNA"/>
</dbReference>
<protein>
    <submittedName>
        <fullName evidence="4">Cutinase family protein</fullName>
    </submittedName>
</protein>
<proteinExistence type="predicted"/>
<dbReference type="Pfam" id="PF01083">
    <property type="entry name" value="Cutinase"/>
    <property type="match status" value="1"/>
</dbReference>
<dbReference type="SUPFAM" id="SSF53474">
    <property type="entry name" value="alpha/beta-Hydrolases"/>
    <property type="match status" value="1"/>
</dbReference>
<evidence type="ECO:0000313" key="5">
    <source>
        <dbReference type="Proteomes" id="UP000298173"/>
    </source>
</evidence>
<keyword evidence="1" id="KW-0378">Hydrolase</keyword>
<dbReference type="AlphaFoldDB" id="A0A4R8UYL0"/>
<dbReference type="InterPro" id="IPR029058">
    <property type="entry name" value="AB_hydrolase_fold"/>
</dbReference>
<evidence type="ECO:0000256" key="1">
    <source>
        <dbReference type="ARBA" id="ARBA00022801"/>
    </source>
</evidence>